<accession>A0A1R3IAM1</accession>
<evidence type="ECO:0000313" key="1">
    <source>
        <dbReference type="EMBL" id="OMO79604.1"/>
    </source>
</evidence>
<proteinExistence type="predicted"/>
<gene>
    <name evidence="1" type="ORF">COLO4_24374</name>
</gene>
<name>A0A1R3IAM1_9ROSI</name>
<evidence type="ECO:0000313" key="2">
    <source>
        <dbReference type="Proteomes" id="UP000187203"/>
    </source>
</evidence>
<dbReference type="EMBL" id="AWUE01018523">
    <property type="protein sequence ID" value="OMO79604.1"/>
    <property type="molecule type" value="Genomic_DNA"/>
</dbReference>
<protein>
    <submittedName>
        <fullName evidence="1">Uncharacterized protein</fullName>
    </submittedName>
</protein>
<dbReference type="Proteomes" id="UP000187203">
    <property type="component" value="Unassembled WGS sequence"/>
</dbReference>
<comment type="caution">
    <text evidence="1">The sequence shown here is derived from an EMBL/GenBank/DDBJ whole genome shotgun (WGS) entry which is preliminary data.</text>
</comment>
<keyword evidence="2" id="KW-1185">Reference proteome</keyword>
<reference evidence="2" key="1">
    <citation type="submission" date="2013-09" db="EMBL/GenBank/DDBJ databases">
        <title>Corchorus olitorius genome sequencing.</title>
        <authorList>
            <person name="Alam M."/>
            <person name="Haque M.S."/>
            <person name="Islam M.S."/>
            <person name="Emdad E.M."/>
            <person name="Islam M.M."/>
            <person name="Ahmed B."/>
            <person name="Halim A."/>
            <person name="Hossen Q.M.M."/>
            <person name="Hossain M.Z."/>
            <person name="Ahmed R."/>
            <person name="Khan M.M."/>
            <person name="Islam R."/>
            <person name="Rashid M.M."/>
            <person name="Khan S.A."/>
            <person name="Rahman M.S."/>
            <person name="Alam M."/>
            <person name="Yahiya A.S."/>
            <person name="Khan M.S."/>
            <person name="Azam M.S."/>
            <person name="Haque T."/>
            <person name="Lashkar M.Z.H."/>
            <person name="Akhand A.I."/>
            <person name="Morshed G."/>
            <person name="Roy S."/>
            <person name="Uddin K.S."/>
            <person name="Rabeya T."/>
            <person name="Hossain A.S."/>
            <person name="Chowdhury A."/>
            <person name="Snigdha A.R."/>
            <person name="Mortoza M.S."/>
            <person name="Matin S.A."/>
            <person name="Hoque S.M.E."/>
            <person name="Islam M.K."/>
            <person name="Roy D.K."/>
            <person name="Haider R."/>
            <person name="Moosa M.M."/>
            <person name="Elias S.M."/>
            <person name="Hasan A.M."/>
            <person name="Jahan S."/>
            <person name="Shafiuddin M."/>
            <person name="Mahmood N."/>
            <person name="Shommy N.S."/>
        </authorList>
    </citation>
    <scope>NUCLEOTIDE SEQUENCE [LARGE SCALE GENOMIC DNA]</scope>
    <source>
        <strain evidence="2">cv. O-4</strain>
    </source>
</reference>
<dbReference type="AlphaFoldDB" id="A0A1R3IAM1"/>
<organism evidence="1 2">
    <name type="scientific">Corchorus olitorius</name>
    <dbReference type="NCBI Taxonomy" id="93759"/>
    <lineage>
        <taxon>Eukaryota</taxon>
        <taxon>Viridiplantae</taxon>
        <taxon>Streptophyta</taxon>
        <taxon>Embryophyta</taxon>
        <taxon>Tracheophyta</taxon>
        <taxon>Spermatophyta</taxon>
        <taxon>Magnoliopsida</taxon>
        <taxon>eudicotyledons</taxon>
        <taxon>Gunneridae</taxon>
        <taxon>Pentapetalae</taxon>
        <taxon>rosids</taxon>
        <taxon>malvids</taxon>
        <taxon>Malvales</taxon>
        <taxon>Malvaceae</taxon>
        <taxon>Grewioideae</taxon>
        <taxon>Apeibeae</taxon>
        <taxon>Corchorus</taxon>
    </lineage>
</organism>
<sequence>MLVNRLFFHIVCQSSQIIEVANNICQQKTGIFDECNTMLCVCRRFPEVFPFFNEFLNCSTLGSSAHFLLSMKSS</sequence>